<gene>
    <name evidence="3" type="ORF">BECKDK2373B_GA0170837_10796</name>
</gene>
<reference evidence="3" key="1">
    <citation type="submission" date="2019-02" db="EMBL/GenBank/DDBJ databases">
        <authorList>
            <person name="Gruber-Vodicka R. H."/>
            <person name="Seah K. B. B."/>
        </authorList>
    </citation>
    <scope>NUCLEOTIDE SEQUENCE</scope>
    <source>
        <strain evidence="3">BECK_DK47</strain>
    </source>
</reference>
<dbReference type="NCBIfam" id="TIGR02532">
    <property type="entry name" value="IV_pilin_GFxxxE"/>
    <property type="match status" value="1"/>
</dbReference>
<evidence type="ECO:0000256" key="1">
    <source>
        <dbReference type="SAM" id="MobiDB-lite"/>
    </source>
</evidence>
<dbReference type="AlphaFoldDB" id="A0A450SYA0"/>
<accession>A0A450SYA0</accession>
<keyword evidence="2" id="KW-0812">Transmembrane</keyword>
<dbReference type="PROSITE" id="PS00409">
    <property type="entry name" value="PROKAR_NTER_METHYL"/>
    <property type="match status" value="1"/>
</dbReference>
<dbReference type="SUPFAM" id="SSF54523">
    <property type="entry name" value="Pili subunits"/>
    <property type="match status" value="1"/>
</dbReference>
<proteinExistence type="predicted"/>
<organism evidence="3">
    <name type="scientific">Candidatus Kentrum sp. DK</name>
    <dbReference type="NCBI Taxonomy" id="2126562"/>
    <lineage>
        <taxon>Bacteria</taxon>
        <taxon>Pseudomonadati</taxon>
        <taxon>Pseudomonadota</taxon>
        <taxon>Gammaproteobacteria</taxon>
        <taxon>Candidatus Kentrum</taxon>
    </lineage>
</organism>
<evidence type="ECO:0000256" key="2">
    <source>
        <dbReference type="SAM" id="Phobius"/>
    </source>
</evidence>
<feature type="region of interest" description="Disordered" evidence="1">
    <location>
        <begin position="153"/>
        <end position="193"/>
    </location>
</feature>
<dbReference type="InterPro" id="IPR045584">
    <property type="entry name" value="Pilin-like"/>
</dbReference>
<keyword evidence="2" id="KW-1133">Transmembrane helix</keyword>
<protein>
    <submittedName>
        <fullName evidence="3">Prepilin-type N-terminal cleavage/methylation domain-containing protein</fullName>
    </submittedName>
</protein>
<name>A0A450SYA0_9GAMM</name>
<dbReference type="InterPro" id="IPR012902">
    <property type="entry name" value="N_methyl_site"/>
</dbReference>
<dbReference type="EMBL" id="CAADEX010000079">
    <property type="protein sequence ID" value="VFJ58974.1"/>
    <property type="molecule type" value="Genomic_DNA"/>
</dbReference>
<feature type="transmembrane region" description="Helical" evidence="2">
    <location>
        <begin position="12"/>
        <end position="35"/>
    </location>
</feature>
<evidence type="ECO:0000313" key="3">
    <source>
        <dbReference type="EMBL" id="VFJ58974.1"/>
    </source>
</evidence>
<dbReference type="Pfam" id="PF07963">
    <property type="entry name" value="N_methyl"/>
    <property type="match status" value="1"/>
</dbReference>
<sequence>MSKTAPGVGKGFTLVEMALVMAIISLLLGGLLLPLGTQLENRRIRDTERQLAEIREALMGFAITERAPRLPCPDVDGDGLEDPAAPGTAASCRQGEGALPWATLGLLRKDAWGRGFRYAPDDAYAAPEGVPARPDTRTGLRVRDYAGAALTDWTPASPPGPPPNGPAAIVFSCGPDGLPNGENDNDGAPNPTADCANPGASDGLYLANSPIQGAFDDRLIWLSRNTLLNRLVSAGAWP</sequence>
<feature type="compositionally biased region" description="Pro residues" evidence="1">
    <location>
        <begin position="156"/>
        <end position="165"/>
    </location>
</feature>
<keyword evidence="2" id="KW-0472">Membrane</keyword>